<dbReference type="RefSeq" id="WP_265045935.1">
    <property type="nucleotide sequence ID" value="NZ_CP100390.1"/>
</dbReference>
<name>A0ABY6MXB7_9ALTE</name>
<gene>
    <name evidence="1" type="ORF">NKI27_10085</name>
</gene>
<reference evidence="1" key="1">
    <citation type="submission" date="2022-06" db="EMBL/GenBank/DDBJ databases">
        <title>Alkalimarinus sp. nov., isolated from gut of a Alitta virens.</title>
        <authorList>
            <person name="Yang A.I."/>
            <person name="Shin N.-R."/>
        </authorList>
    </citation>
    <scope>NUCLEOTIDE SEQUENCE</scope>
    <source>
        <strain evidence="1">A2M4</strain>
    </source>
</reference>
<organism evidence="1 2">
    <name type="scientific">Alkalimarinus alittae</name>
    <dbReference type="NCBI Taxonomy" id="2961619"/>
    <lineage>
        <taxon>Bacteria</taxon>
        <taxon>Pseudomonadati</taxon>
        <taxon>Pseudomonadota</taxon>
        <taxon>Gammaproteobacteria</taxon>
        <taxon>Alteromonadales</taxon>
        <taxon>Alteromonadaceae</taxon>
        <taxon>Alkalimarinus</taxon>
    </lineage>
</organism>
<evidence type="ECO:0008006" key="3">
    <source>
        <dbReference type="Google" id="ProtNLM"/>
    </source>
</evidence>
<proteinExistence type="predicted"/>
<protein>
    <recommendedName>
        <fullName evidence="3">Helicase</fullName>
    </recommendedName>
</protein>
<keyword evidence="2" id="KW-1185">Reference proteome</keyword>
<dbReference type="EMBL" id="CP100390">
    <property type="protein sequence ID" value="UZE94442.1"/>
    <property type="molecule type" value="Genomic_DNA"/>
</dbReference>
<evidence type="ECO:0000313" key="2">
    <source>
        <dbReference type="Proteomes" id="UP001163739"/>
    </source>
</evidence>
<dbReference type="Proteomes" id="UP001163739">
    <property type="component" value="Chromosome"/>
</dbReference>
<evidence type="ECO:0000313" key="1">
    <source>
        <dbReference type="EMBL" id="UZE94442.1"/>
    </source>
</evidence>
<accession>A0ABY6MXB7</accession>
<sequence length="1210" mass="138209">MNAPEKIESGIEIFQDFNFDLKPEPSALDRLLTKILVAPYLREPESGGCLVPLPFQTGIGKTYTALNLILEEVLHQIKCEIEGDGQPCKKGKIIYITDSVDNVLNAYSDLHKLIDDQEVDGTARFTDEQAQYLKQKILYLPNQATQLLSCSAEDIARILEAFELDQYREISREVTRLFNLQRLIKDKPESKPILNAGLENDASKLYSKIADSIRSRQRSDQPVVIGQSLMQVLGRFLPGELIQTDASNVMFMTTQKYLAGCHHTKGKYRPLRDLENQLLIIDEVDKQNLEILGVLTKQRANDLVSSLRTLERNLNRYRLENAQRYDGIDSFFDELRSELLAFDARWHIEYAFNTDGDSLHDKPLSLFSDRAATHVHTMSHRLSLQCRHELKKNLIVAEEKLGSGSFEDKPSNQLTQFVNEADRLYQRFFQVMQKSVRQYQTNIAMSSRMGNSRLDKLVEGTQQEAVLSILAHYNLSEFAYRVLEAFDRQGLGRIKSGSVMTRASYHQRGLKLVDVGRNQGTHDTVHCSFYGFQQTPSALLLDMVNSGARILGVSATADAQTVLHNFDFKYLNECLGERLVTLNKDQRKLIHDYYAAKRDYVNSGVKLSVNSFRASEAFLVNCIEEWMPGVRTPGVVLQQLFNGDGDSCNYEKSWLSKLLQSIKHFCSTQDNRYMVAMLNRTVSADKYPKLIPFLNGCINRWLEAVGQTGRLFVGVNATFMKDGGYRDEILQQLENEKGKVIVLSTYASMGAGKNPDYCFNPENENDSLVYVSDRQVNQCRTDIDAIYLERPTQLLPSIDDTSKIQSKLVQFHNILSLQETGEISPVEAKSWCLAILNNQPRPALLKRYYQTDDYRHTVCKLIEQAVGRTARTAFKRREIHLFADHELVEFMSEDHRDTALFSNEYTALVDYSKQYQVPDNKDRMKHRQQNLAIRNNKESALYMFNLLARLMKHPDVKGIQNWEAIREQLLEFPTGEESHSDWSRFYVESPLPSSYRYDGDLDNRNRLNDFHFFDFANEANEVSEHESGLTSMVKNDTVRQWFIEHGWATCWKNSKRLMTPVMFTNIYKGALGEQACIALLDSVGLEVDRVPIELYEHFDGVIKSDFGDAFVDFKHWQGVGLGDPQKLIKKLENISTKSEIKRFVFCNALGTPGTVSYLDSTLLETSKSRAQVITIPALIDSESGETIISVLEELAQWLCLPVEGLNSEYC</sequence>